<accession>A0A2P2PLT6</accession>
<sequence>MHVALPFFSQRDYFHNSNL</sequence>
<protein>
    <submittedName>
        <fullName evidence="1">Uncharacterized protein</fullName>
    </submittedName>
</protein>
<evidence type="ECO:0000313" key="1">
    <source>
        <dbReference type="EMBL" id="MBX55730.1"/>
    </source>
</evidence>
<proteinExistence type="predicted"/>
<dbReference type="EMBL" id="GGEC01075246">
    <property type="protein sequence ID" value="MBX55730.1"/>
    <property type="molecule type" value="Transcribed_RNA"/>
</dbReference>
<dbReference type="AlphaFoldDB" id="A0A2P2PLT6"/>
<reference evidence="1" key="1">
    <citation type="submission" date="2018-02" db="EMBL/GenBank/DDBJ databases">
        <title>Rhizophora mucronata_Transcriptome.</title>
        <authorList>
            <person name="Meera S.P."/>
            <person name="Sreeshan A."/>
            <person name="Augustine A."/>
        </authorList>
    </citation>
    <scope>NUCLEOTIDE SEQUENCE</scope>
    <source>
        <tissue evidence="1">Leaf</tissue>
    </source>
</reference>
<name>A0A2P2PLT6_RHIMU</name>
<organism evidence="1">
    <name type="scientific">Rhizophora mucronata</name>
    <name type="common">Asiatic mangrove</name>
    <dbReference type="NCBI Taxonomy" id="61149"/>
    <lineage>
        <taxon>Eukaryota</taxon>
        <taxon>Viridiplantae</taxon>
        <taxon>Streptophyta</taxon>
        <taxon>Embryophyta</taxon>
        <taxon>Tracheophyta</taxon>
        <taxon>Spermatophyta</taxon>
        <taxon>Magnoliopsida</taxon>
        <taxon>eudicotyledons</taxon>
        <taxon>Gunneridae</taxon>
        <taxon>Pentapetalae</taxon>
        <taxon>rosids</taxon>
        <taxon>fabids</taxon>
        <taxon>Malpighiales</taxon>
        <taxon>Rhizophoraceae</taxon>
        <taxon>Rhizophora</taxon>
    </lineage>
</organism>